<feature type="transmembrane region" description="Helical" evidence="6">
    <location>
        <begin position="415"/>
        <end position="436"/>
    </location>
</feature>
<dbReference type="RefSeq" id="WP_025251210.1">
    <property type="nucleotide sequence ID" value="NZ_CP006934.1"/>
</dbReference>
<dbReference type="PATRIC" id="fig|1276257.3.peg.680"/>
<feature type="transmembrane region" description="Helical" evidence="6">
    <location>
        <begin position="173"/>
        <end position="196"/>
    </location>
</feature>
<feature type="transmembrane region" description="Helical" evidence="6">
    <location>
        <begin position="88"/>
        <end position="113"/>
    </location>
</feature>
<feature type="transmembrane region" description="Helical" evidence="6">
    <location>
        <begin position="140"/>
        <end position="161"/>
    </location>
</feature>
<name>W6AAM8_9MOLU</name>
<protein>
    <submittedName>
        <fullName evidence="7">Putative permease</fullName>
    </submittedName>
</protein>
<dbReference type="InterPro" id="IPR002293">
    <property type="entry name" value="AA/rel_permease1"/>
</dbReference>
<comment type="subcellular location">
    <subcellularLocation>
        <location evidence="1">Cell membrane</location>
        <topology evidence="1">Multi-pass membrane protein</topology>
    </subcellularLocation>
</comment>
<dbReference type="Gene3D" id="1.20.1740.10">
    <property type="entry name" value="Amino acid/polyamine transporter I"/>
    <property type="match status" value="1"/>
</dbReference>
<dbReference type="OrthoDB" id="401072at2"/>
<feature type="transmembrane region" description="Helical" evidence="6">
    <location>
        <begin position="290"/>
        <end position="307"/>
    </location>
</feature>
<organism evidence="7 8">
    <name type="scientific">Spiroplasma sabaudiense Ar-1343</name>
    <dbReference type="NCBI Taxonomy" id="1276257"/>
    <lineage>
        <taxon>Bacteria</taxon>
        <taxon>Bacillati</taxon>
        <taxon>Mycoplasmatota</taxon>
        <taxon>Mollicutes</taxon>
        <taxon>Entomoplasmatales</taxon>
        <taxon>Spiroplasmataceae</taxon>
        <taxon>Spiroplasma</taxon>
    </lineage>
</organism>
<evidence type="ECO:0000256" key="2">
    <source>
        <dbReference type="ARBA" id="ARBA00022475"/>
    </source>
</evidence>
<dbReference type="GO" id="GO:0022857">
    <property type="term" value="F:transmembrane transporter activity"/>
    <property type="evidence" value="ECO:0007669"/>
    <property type="project" value="InterPro"/>
</dbReference>
<dbReference type="EMBL" id="CP006934">
    <property type="protein sequence ID" value="AHI54071.1"/>
    <property type="molecule type" value="Genomic_DNA"/>
</dbReference>
<keyword evidence="3 6" id="KW-0812">Transmembrane</keyword>
<keyword evidence="8" id="KW-1185">Reference proteome</keyword>
<accession>W6AAM8</accession>
<evidence type="ECO:0000256" key="4">
    <source>
        <dbReference type="ARBA" id="ARBA00022989"/>
    </source>
</evidence>
<sequence length="544" mass="60373">MKKDTRMGLPTLIWLGFSFIAGITFTASFASIVGSDKEAGVRIHILWIFAIEGLVAFICAWAFARLVKVHPTANGGSSQYVRTALGEFWGLFMGLINYAAIPLIAMGLLVTMIRNNFAAGSVIENGLFGENGLWGSWGKLYLDLISLAIYSFAAAILFFGIRKYKVVATVIGYLTWAITIFIMIVGIIVFSGNGIVGLQHYSNPENIDLSFFKFNNAFVSCFFAFCGLETFITVGNNIKNRGKNMPIAMTVIMIATTAFYIIFTLILMGAVPAGFQDNPNIQVFLKSPGLKAFGGWMVIICTILMRFNSNLQITLFGGSCLEPLAAQGFLPEKISVKNKENIPVAGVITSICIVLITFVLFMLIPDIIEGATGNSSPFDYQTIAAATSIVLISIYLIVLSTVIIQGYRKQIHVRWYEYTGWIIVLGFLILQFFMYFFDRFSDLISGIAKNNISSVLGGVVPIIYFIGIIAAVFGIYFLYYKPKKAKLLNTPEGIKKYEEIKTIFRILTPEEVEAIEIEDAKLDEYWDNLKKAQALEKLKNKSQK</sequence>
<keyword evidence="4 6" id="KW-1133">Transmembrane helix</keyword>
<keyword evidence="5 6" id="KW-0472">Membrane</keyword>
<feature type="transmembrane region" description="Helical" evidence="6">
    <location>
        <begin position="342"/>
        <end position="363"/>
    </location>
</feature>
<feature type="transmembrane region" description="Helical" evidence="6">
    <location>
        <begin position="45"/>
        <end position="67"/>
    </location>
</feature>
<dbReference type="PIRSF" id="PIRSF006060">
    <property type="entry name" value="AA_transporter"/>
    <property type="match status" value="1"/>
</dbReference>
<gene>
    <name evidence="7" type="ORF">SSABA_v1c06690</name>
</gene>
<evidence type="ECO:0000313" key="8">
    <source>
        <dbReference type="Proteomes" id="UP000019265"/>
    </source>
</evidence>
<dbReference type="HOGENOM" id="CLU_459199_0_0_14"/>
<evidence type="ECO:0000313" key="7">
    <source>
        <dbReference type="EMBL" id="AHI54071.1"/>
    </source>
</evidence>
<feature type="transmembrane region" description="Helical" evidence="6">
    <location>
        <begin position="247"/>
        <end position="270"/>
    </location>
</feature>
<feature type="transmembrane region" description="Helical" evidence="6">
    <location>
        <begin position="12"/>
        <end position="33"/>
    </location>
</feature>
<keyword evidence="2" id="KW-1003">Cell membrane</keyword>
<feature type="transmembrane region" description="Helical" evidence="6">
    <location>
        <begin position="216"/>
        <end position="235"/>
    </location>
</feature>
<feature type="transmembrane region" description="Helical" evidence="6">
    <location>
        <begin position="383"/>
        <end position="403"/>
    </location>
</feature>
<dbReference type="Proteomes" id="UP000019265">
    <property type="component" value="Chromosome"/>
</dbReference>
<dbReference type="PANTHER" id="PTHR42770:SF7">
    <property type="entry name" value="MEMBRANE PROTEIN"/>
    <property type="match status" value="1"/>
</dbReference>
<dbReference type="KEGG" id="ssab:SSABA_v1c06690"/>
<dbReference type="PANTHER" id="PTHR42770">
    <property type="entry name" value="AMINO ACID TRANSPORTER-RELATED"/>
    <property type="match status" value="1"/>
</dbReference>
<dbReference type="GO" id="GO:0005886">
    <property type="term" value="C:plasma membrane"/>
    <property type="evidence" value="ECO:0007669"/>
    <property type="project" value="UniProtKB-SubCell"/>
</dbReference>
<feature type="transmembrane region" description="Helical" evidence="6">
    <location>
        <begin position="456"/>
        <end position="479"/>
    </location>
</feature>
<dbReference type="InterPro" id="IPR050367">
    <property type="entry name" value="APC_superfamily"/>
</dbReference>
<dbReference type="Pfam" id="PF13520">
    <property type="entry name" value="AA_permease_2"/>
    <property type="match status" value="1"/>
</dbReference>
<evidence type="ECO:0000256" key="1">
    <source>
        <dbReference type="ARBA" id="ARBA00004651"/>
    </source>
</evidence>
<dbReference type="STRING" id="1276257.SSABA_v1c06690"/>
<dbReference type="AlphaFoldDB" id="W6AAM8"/>
<proteinExistence type="predicted"/>
<evidence type="ECO:0000256" key="5">
    <source>
        <dbReference type="ARBA" id="ARBA00023136"/>
    </source>
</evidence>
<dbReference type="eggNOG" id="COG0531">
    <property type="taxonomic scope" value="Bacteria"/>
</dbReference>
<reference evidence="7 8" key="1">
    <citation type="journal article" date="2014" name="Genome Biol. Evol.">
        <title>Molecular evolution of the substrate utilization strategies and putative virulence factors in mosquito-associated Spiroplasma species.</title>
        <authorList>
            <person name="Chang T.H."/>
            <person name="Lo W.S."/>
            <person name="Ku C."/>
            <person name="Chen L.L."/>
            <person name="Kuo C.H."/>
        </authorList>
    </citation>
    <scope>NUCLEOTIDE SEQUENCE [LARGE SCALE GENOMIC DNA]</scope>
    <source>
        <strain evidence="7">Ar-1343</strain>
    </source>
</reference>
<evidence type="ECO:0000256" key="6">
    <source>
        <dbReference type="SAM" id="Phobius"/>
    </source>
</evidence>
<evidence type="ECO:0000256" key="3">
    <source>
        <dbReference type="ARBA" id="ARBA00022692"/>
    </source>
</evidence>